<dbReference type="RefSeq" id="XP_009054134.1">
    <property type="nucleotide sequence ID" value="XM_009055886.1"/>
</dbReference>
<dbReference type="CTD" id="20243103"/>
<sequence>MSALTAPSLALKGWDYLYKGPSVYVHVDPFIRSFIRKSVKGGKVSANIQGFKSNKLSQIFKLIKDHYQVETDEMFELWDIYMNGKETDKKLLHDNLKNLKNVSELMAFDANGLYMNGKETDKKLLHDNLKNLKNVSKLMAFDANGLYASAIGVGEEFILN</sequence>
<organism evidence="1 2">
    <name type="scientific">Lottia gigantea</name>
    <name type="common">Giant owl limpet</name>
    <dbReference type="NCBI Taxonomy" id="225164"/>
    <lineage>
        <taxon>Eukaryota</taxon>
        <taxon>Metazoa</taxon>
        <taxon>Spiralia</taxon>
        <taxon>Lophotrochozoa</taxon>
        <taxon>Mollusca</taxon>
        <taxon>Gastropoda</taxon>
        <taxon>Patellogastropoda</taxon>
        <taxon>Lottioidea</taxon>
        <taxon>Lottiidae</taxon>
        <taxon>Lottia</taxon>
    </lineage>
</organism>
<dbReference type="HOGENOM" id="CLU_1654115_0_0_1"/>
<evidence type="ECO:0000313" key="2">
    <source>
        <dbReference type="Proteomes" id="UP000030746"/>
    </source>
</evidence>
<evidence type="ECO:0008006" key="3">
    <source>
        <dbReference type="Google" id="ProtNLM"/>
    </source>
</evidence>
<name>V4C137_LOTGI</name>
<dbReference type="AlphaFoldDB" id="V4C137"/>
<dbReference type="GeneID" id="20243103"/>
<dbReference type="KEGG" id="lgi:LOTGIDRAFT_175254"/>
<accession>V4C137</accession>
<keyword evidence="2" id="KW-1185">Reference proteome</keyword>
<gene>
    <name evidence="1" type="ORF">LOTGIDRAFT_175254</name>
</gene>
<reference evidence="1 2" key="1">
    <citation type="journal article" date="2013" name="Nature">
        <title>Insights into bilaterian evolution from three spiralian genomes.</title>
        <authorList>
            <person name="Simakov O."/>
            <person name="Marletaz F."/>
            <person name="Cho S.J."/>
            <person name="Edsinger-Gonzales E."/>
            <person name="Havlak P."/>
            <person name="Hellsten U."/>
            <person name="Kuo D.H."/>
            <person name="Larsson T."/>
            <person name="Lv J."/>
            <person name="Arendt D."/>
            <person name="Savage R."/>
            <person name="Osoegawa K."/>
            <person name="de Jong P."/>
            <person name="Grimwood J."/>
            <person name="Chapman J.A."/>
            <person name="Shapiro H."/>
            <person name="Aerts A."/>
            <person name="Otillar R.P."/>
            <person name="Terry A.Y."/>
            <person name="Boore J.L."/>
            <person name="Grigoriev I.V."/>
            <person name="Lindberg D.R."/>
            <person name="Seaver E.C."/>
            <person name="Weisblat D.A."/>
            <person name="Putnam N.H."/>
            <person name="Rokhsar D.S."/>
        </authorList>
    </citation>
    <scope>NUCLEOTIDE SEQUENCE [LARGE SCALE GENOMIC DNA]</scope>
</reference>
<dbReference type="EMBL" id="KB201695">
    <property type="protein sequence ID" value="ESO95179.1"/>
    <property type="molecule type" value="Genomic_DNA"/>
</dbReference>
<protein>
    <recommendedName>
        <fullName evidence="3">DNA-directed DNA polymerase</fullName>
    </recommendedName>
</protein>
<dbReference type="Proteomes" id="UP000030746">
    <property type="component" value="Unassembled WGS sequence"/>
</dbReference>
<proteinExistence type="predicted"/>
<evidence type="ECO:0000313" key="1">
    <source>
        <dbReference type="EMBL" id="ESO95179.1"/>
    </source>
</evidence>